<dbReference type="AlphaFoldDB" id="A0A9W3YL50"/>
<dbReference type="EMBL" id="CP032614">
    <property type="protein sequence ID" value="AYF85399.1"/>
    <property type="molecule type" value="Genomic_DNA"/>
</dbReference>
<protein>
    <submittedName>
        <fullName evidence="1">Permease</fullName>
    </submittedName>
</protein>
<organism evidence="1 2">
    <name type="scientific">Bacillus thuringiensis</name>
    <dbReference type="NCBI Taxonomy" id="1428"/>
    <lineage>
        <taxon>Bacteria</taxon>
        <taxon>Bacillati</taxon>
        <taxon>Bacillota</taxon>
        <taxon>Bacilli</taxon>
        <taxon>Bacillales</taxon>
        <taxon>Bacillaceae</taxon>
        <taxon>Bacillus</taxon>
        <taxon>Bacillus cereus group</taxon>
    </lineage>
</organism>
<geneLocation type="plasmid" evidence="1 2">
    <name>p.1</name>
</geneLocation>
<dbReference type="Proteomes" id="UP000269847">
    <property type="component" value="Plasmid p.1"/>
</dbReference>
<proteinExistence type="predicted"/>
<gene>
    <name evidence="1" type="ORF">D7J84_31020</name>
</gene>
<accession>A0A9W3YL50</accession>
<reference evidence="1 2" key="1">
    <citation type="submission" date="2018-09" db="EMBL/GenBank/DDBJ databases">
        <title>Complete genome of Bacillus thuringiensis strain QZL38.</title>
        <authorList>
            <person name="Song F."/>
        </authorList>
    </citation>
    <scope>NUCLEOTIDE SEQUENCE [LARGE SCALE GENOMIC DNA]</scope>
    <source>
        <strain evidence="1 2">QZL38</strain>
        <plasmid evidence="1 2">p.1</plasmid>
    </source>
</reference>
<dbReference type="RefSeq" id="WP_061884977.1">
    <property type="nucleotide sequence ID" value="NZ_CP014283.1"/>
</dbReference>
<keyword evidence="1" id="KW-0614">Plasmid</keyword>
<evidence type="ECO:0000313" key="2">
    <source>
        <dbReference type="Proteomes" id="UP000269847"/>
    </source>
</evidence>
<evidence type="ECO:0000313" key="1">
    <source>
        <dbReference type="EMBL" id="AYF85399.1"/>
    </source>
</evidence>
<name>A0A9W3YL50_BACTU</name>
<sequence>MTISNKFWTRLFIILVALNLATAIVSAFLQKWWIVSAGLGGACLMAGIGLVILNGKATKWAAIFFTVASLENGLEVARFFWMNQYSDSIWSIARIVLCVYWMRNYYVEEERQWD</sequence>